<dbReference type="Proteomes" id="UP000280501">
    <property type="component" value="Unassembled WGS sequence"/>
</dbReference>
<name>A0A3N4YM92_9MICO</name>
<dbReference type="OrthoDB" id="3928741at2"/>
<sequence>MSEAAAPETPPTLLWTDAFPWLAGVAGLDANQPDPRWSEPIAATPEPEMPAVALEVAKLAIQHRPTSYIGSVFPRLPAELRLNNLDLPSRQRNVLRRHGLETAGDLRTVTVTELLTSWSVGPRVLEGIFTALVEESLAATMSGATAD</sequence>
<dbReference type="InterPro" id="IPR011260">
    <property type="entry name" value="RNAP_asu_C"/>
</dbReference>
<feature type="domain" description="RNA polymerase alpha subunit C-terminal" evidence="1">
    <location>
        <begin position="80"/>
        <end position="132"/>
    </location>
</feature>
<dbReference type="Pfam" id="PF03118">
    <property type="entry name" value="RNA_pol_A_CTD"/>
    <property type="match status" value="1"/>
</dbReference>
<dbReference type="Gene3D" id="1.10.150.20">
    <property type="entry name" value="5' to 3' exonuclease, C-terminal subdomain"/>
    <property type="match status" value="1"/>
</dbReference>
<evidence type="ECO:0000313" key="2">
    <source>
        <dbReference type="EMBL" id="RPF19560.1"/>
    </source>
</evidence>
<comment type="caution">
    <text evidence="2">The sequence shown here is derived from an EMBL/GenBank/DDBJ whole genome shotgun (WGS) entry which is preliminary data.</text>
</comment>
<evidence type="ECO:0000259" key="1">
    <source>
        <dbReference type="Pfam" id="PF03118"/>
    </source>
</evidence>
<protein>
    <submittedName>
        <fullName evidence="2">RNA polymerase alpha subunit</fullName>
    </submittedName>
</protein>
<gene>
    <name evidence="2" type="ORF">EDD34_0111</name>
</gene>
<accession>A0A3N4YM92</accession>
<organism evidence="2 3">
    <name type="scientific">Myceligenerans xiligouense</name>
    <dbReference type="NCBI Taxonomy" id="253184"/>
    <lineage>
        <taxon>Bacteria</taxon>
        <taxon>Bacillati</taxon>
        <taxon>Actinomycetota</taxon>
        <taxon>Actinomycetes</taxon>
        <taxon>Micrococcales</taxon>
        <taxon>Promicromonosporaceae</taxon>
        <taxon>Myceligenerans</taxon>
    </lineage>
</organism>
<dbReference type="EMBL" id="RKQZ01000001">
    <property type="protein sequence ID" value="RPF19560.1"/>
    <property type="molecule type" value="Genomic_DNA"/>
</dbReference>
<reference evidence="2 3" key="1">
    <citation type="submission" date="2018-11" db="EMBL/GenBank/DDBJ databases">
        <title>Sequencing the genomes of 1000 actinobacteria strains.</title>
        <authorList>
            <person name="Klenk H.-P."/>
        </authorList>
    </citation>
    <scope>NUCLEOTIDE SEQUENCE [LARGE SCALE GENOMIC DNA]</scope>
    <source>
        <strain evidence="2 3">DSM 15700</strain>
    </source>
</reference>
<evidence type="ECO:0000313" key="3">
    <source>
        <dbReference type="Proteomes" id="UP000280501"/>
    </source>
</evidence>
<dbReference type="RefSeq" id="WP_123812850.1">
    <property type="nucleotide sequence ID" value="NZ_RKQZ01000001.1"/>
</dbReference>
<dbReference type="SUPFAM" id="SSF47789">
    <property type="entry name" value="C-terminal domain of RNA polymerase alpha subunit"/>
    <property type="match status" value="1"/>
</dbReference>
<dbReference type="GO" id="GO:0003899">
    <property type="term" value="F:DNA-directed RNA polymerase activity"/>
    <property type="evidence" value="ECO:0007669"/>
    <property type="project" value="InterPro"/>
</dbReference>
<dbReference type="GO" id="GO:0003677">
    <property type="term" value="F:DNA binding"/>
    <property type="evidence" value="ECO:0007669"/>
    <property type="project" value="InterPro"/>
</dbReference>
<keyword evidence="3" id="KW-1185">Reference proteome</keyword>
<proteinExistence type="predicted"/>
<dbReference type="GO" id="GO:0006351">
    <property type="term" value="P:DNA-templated transcription"/>
    <property type="evidence" value="ECO:0007669"/>
    <property type="project" value="InterPro"/>
</dbReference>
<dbReference type="AlphaFoldDB" id="A0A3N4YM92"/>